<dbReference type="PROSITE" id="PS50217">
    <property type="entry name" value="BZIP"/>
    <property type="match status" value="1"/>
</dbReference>
<dbReference type="PANTHER" id="PTHR40621">
    <property type="entry name" value="TRANSCRIPTION FACTOR KAPC-RELATED"/>
    <property type="match status" value="1"/>
</dbReference>
<comment type="function">
    <text evidence="1">Putative transcription factor.</text>
</comment>
<dbReference type="Gene3D" id="1.20.5.170">
    <property type="match status" value="1"/>
</dbReference>
<evidence type="ECO:0000256" key="4">
    <source>
        <dbReference type="ARBA" id="ARBA00023015"/>
    </source>
</evidence>
<keyword evidence="12" id="KW-1185">Reference proteome</keyword>
<keyword evidence="4" id="KW-0805">Transcription regulation</keyword>
<protein>
    <recommendedName>
        <fullName evidence="8">Putative transcription factor kapC</fullName>
    </recommendedName>
</protein>
<dbReference type="InterPro" id="IPR004827">
    <property type="entry name" value="bZIP"/>
</dbReference>
<dbReference type="InterPro" id="IPR046347">
    <property type="entry name" value="bZIP_sf"/>
</dbReference>
<evidence type="ECO:0000313" key="12">
    <source>
        <dbReference type="Proteomes" id="UP001303222"/>
    </source>
</evidence>
<evidence type="ECO:0000313" key="11">
    <source>
        <dbReference type="EMBL" id="KAK3947963.1"/>
    </source>
</evidence>
<evidence type="ECO:0000256" key="3">
    <source>
        <dbReference type="ARBA" id="ARBA00007163"/>
    </source>
</evidence>
<comment type="similarity">
    <text evidence="3">Belongs to the bZIP family.</text>
</comment>
<organism evidence="11 12">
    <name type="scientific">Pseudoneurospora amorphoporcata</name>
    <dbReference type="NCBI Taxonomy" id="241081"/>
    <lineage>
        <taxon>Eukaryota</taxon>
        <taxon>Fungi</taxon>
        <taxon>Dikarya</taxon>
        <taxon>Ascomycota</taxon>
        <taxon>Pezizomycotina</taxon>
        <taxon>Sordariomycetes</taxon>
        <taxon>Sordariomycetidae</taxon>
        <taxon>Sordariales</taxon>
        <taxon>Sordariaceae</taxon>
        <taxon>Pseudoneurospora</taxon>
    </lineage>
</organism>
<feature type="domain" description="BZIP" evidence="10">
    <location>
        <begin position="116"/>
        <end position="168"/>
    </location>
</feature>
<feature type="region of interest" description="Disordered" evidence="9">
    <location>
        <begin position="49"/>
        <end position="133"/>
    </location>
</feature>
<evidence type="ECO:0000259" key="10">
    <source>
        <dbReference type="PROSITE" id="PS50217"/>
    </source>
</evidence>
<name>A0AAN6NPT8_9PEZI</name>
<dbReference type="InterPro" id="IPR050936">
    <property type="entry name" value="AP-1-like"/>
</dbReference>
<comment type="caution">
    <text evidence="11">The sequence shown here is derived from an EMBL/GenBank/DDBJ whole genome shotgun (WGS) entry which is preliminary data.</text>
</comment>
<dbReference type="AlphaFoldDB" id="A0AAN6NPT8"/>
<feature type="compositionally biased region" description="Low complexity" evidence="9">
    <location>
        <begin position="53"/>
        <end position="62"/>
    </location>
</feature>
<dbReference type="PANTHER" id="PTHR40621:SF11">
    <property type="entry name" value="TRANSCRIPTION FACTOR KAPC-RELATED"/>
    <property type="match status" value="1"/>
</dbReference>
<dbReference type="EMBL" id="MU859296">
    <property type="protein sequence ID" value="KAK3947963.1"/>
    <property type="molecule type" value="Genomic_DNA"/>
</dbReference>
<sequence>MSTTSQRYPHTSQQIFSQYPVMEDFNHFVNMPTSESSIRYMHAESDQYLDAHSSGSQSSGNSPYDMASLMDPNMYTGVYQGLESEDESSQQPTQEQKPKRKRENRYKNAPPSVLSRRRAQNRASQRAYRERKDQRIKDLEQMLNEAKQHNNALGQAYAALRAEYEALKASQFKDVGYTTASNLTYQHAPLPTTSAAMGSTAFDLDFKSYAYPELSTNDRYHM</sequence>
<dbReference type="SUPFAM" id="SSF57959">
    <property type="entry name" value="Leucine zipper domain"/>
    <property type="match status" value="1"/>
</dbReference>
<evidence type="ECO:0000256" key="2">
    <source>
        <dbReference type="ARBA" id="ARBA00004123"/>
    </source>
</evidence>
<comment type="subcellular location">
    <subcellularLocation>
        <location evidence="2">Nucleus</location>
    </subcellularLocation>
</comment>
<dbReference type="PROSITE" id="PS00036">
    <property type="entry name" value="BZIP_BASIC"/>
    <property type="match status" value="1"/>
</dbReference>
<evidence type="ECO:0000256" key="6">
    <source>
        <dbReference type="ARBA" id="ARBA00023163"/>
    </source>
</evidence>
<dbReference type="Pfam" id="PF00170">
    <property type="entry name" value="bZIP_1"/>
    <property type="match status" value="1"/>
</dbReference>
<keyword evidence="7" id="KW-0539">Nucleus</keyword>
<dbReference type="SMART" id="SM00338">
    <property type="entry name" value="BRLZ"/>
    <property type="match status" value="1"/>
</dbReference>
<evidence type="ECO:0000256" key="7">
    <source>
        <dbReference type="ARBA" id="ARBA00023242"/>
    </source>
</evidence>
<accession>A0AAN6NPT8</accession>
<dbReference type="CDD" id="cd14688">
    <property type="entry name" value="bZIP_YAP"/>
    <property type="match status" value="1"/>
</dbReference>
<evidence type="ECO:0000256" key="1">
    <source>
        <dbReference type="ARBA" id="ARBA00004049"/>
    </source>
</evidence>
<proteinExistence type="inferred from homology"/>
<keyword evidence="6" id="KW-0804">Transcription</keyword>
<dbReference type="GO" id="GO:0090575">
    <property type="term" value="C:RNA polymerase II transcription regulator complex"/>
    <property type="evidence" value="ECO:0007669"/>
    <property type="project" value="TreeGrafter"/>
</dbReference>
<reference evidence="11" key="2">
    <citation type="submission" date="2023-06" db="EMBL/GenBank/DDBJ databases">
        <authorList>
            <consortium name="Lawrence Berkeley National Laboratory"/>
            <person name="Mondo S.J."/>
            <person name="Hensen N."/>
            <person name="Bonometti L."/>
            <person name="Westerberg I."/>
            <person name="Brannstrom I.O."/>
            <person name="Guillou S."/>
            <person name="Cros-Aarteil S."/>
            <person name="Calhoun S."/>
            <person name="Haridas S."/>
            <person name="Kuo A."/>
            <person name="Pangilinan J."/>
            <person name="Riley R."/>
            <person name="Labutti K."/>
            <person name="Andreopoulos B."/>
            <person name="Lipzen A."/>
            <person name="Chen C."/>
            <person name="Yanf M."/>
            <person name="Daum C."/>
            <person name="Ng V."/>
            <person name="Clum A."/>
            <person name="Steindorff A."/>
            <person name="Ohm R."/>
            <person name="Martin F."/>
            <person name="Silar P."/>
            <person name="Natvig D."/>
            <person name="Lalanne C."/>
            <person name="Gautier V."/>
            <person name="Ament-Velasquez S.L."/>
            <person name="Kruys A."/>
            <person name="Hutchinson M.I."/>
            <person name="Powell A.J."/>
            <person name="Barry K."/>
            <person name="Miller A.N."/>
            <person name="Grigoriev I.V."/>
            <person name="Debuchy R."/>
            <person name="Gladieux P."/>
            <person name="Thoren M.H."/>
            <person name="Johannesson H."/>
        </authorList>
    </citation>
    <scope>NUCLEOTIDE SEQUENCE</scope>
    <source>
        <strain evidence="11">CBS 626.80</strain>
    </source>
</reference>
<evidence type="ECO:0000256" key="5">
    <source>
        <dbReference type="ARBA" id="ARBA00023125"/>
    </source>
</evidence>
<keyword evidence="5" id="KW-0238">DNA-binding</keyword>
<evidence type="ECO:0000256" key="8">
    <source>
        <dbReference type="ARBA" id="ARBA00044067"/>
    </source>
</evidence>
<evidence type="ECO:0000256" key="9">
    <source>
        <dbReference type="SAM" id="MobiDB-lite"/>
    </source>
</evidence>
<reference evidence="11" key="1">
    <citation type="journal article" date="2023" name="Mol. Phylogenet. Evol.">
        <title>Genome-scale phylogeny and comparative genomics of the fungal order Sordariales.</title>
        <authorList>
            <person name="Hensen N."/>
            <person name="Bonometti L."/>
            <person name="Westerberg I."/>
            <person name="Brannstrom I.O."/>
            <person name="Guillou S."/>
            <person name="Cros-Aarteil S."/>
            <person name="Calhoun S."/>
            <person name="Haridas S."/>
            <person name="Kuo A."/>
            <person name="Mondo S."/>
            <person name="Pangilinan J."/>
            <person name="Riley R."/>
            <person name="LaButti K."/>
            <person name="Andreopoulos B."/>
            <person name="Lipzen A."/>
            <person name="Chen C."/>
            <person name="Yan M."/>
            <person name="Daum C."/>
            <person name="Ng V."/>
            <person name="Clum A."/>
            <person name="Steindorff A."/>
            <person name="Ohm R.A."/>
            <person name="Martin F."/>
            <person name="Silar P."/>
            <person name="Natvig D.O."/>
            <person name="Lalanne C."/>
            <person name="Gautier V."/>
            <person name="Ament-Velasquez S.L."/>
            <person name="Kruys A."/>
            <person name="Hutchinson M.I."/>
            <person name="Powell A.J."/>
            <person name="Barry K."/>
            <person name="Miller A.N."/>
            <person name="Grigoriev I.V."/>
            <person name="Debuchy R."/>
            <person name="Gladieux P."/>
            <person name="Hiltunen Thoren M."/>
            <person name="Johannesson H."/>
        </authorList>
    </citation>
    <scope>NUCLEOTIDE SEQUENCE</scope>
    <source>
        <strain evidence="11">CBS 626.80</strain>
    </source>
</reference>
<dbReference type="Proteomes" id="UP001303222">
    <property type="component" value="Unassembled WGS sequence"/>
</dbReference>
<dbReference type="GO" id="GO:0000976">
    <property type="term" value="F:transcription cis-regulatory region binding"/>
    <property type="evidence" value="ECO:0007669"/>
    <property type="project" value="InterPro"/>
</dbReference>
<gene>
    <name evidence="11" type="ORF">QBC32DRAFT_223089</name>
</gene>
<dbReference type="GO" id="GO:0001228">
    <property type="term" value="F:DNA-binding transcription activator activity, RNA polymerase II-specific"/>
    <property type="evidence" value="ECO:0007669"/>
    <property type="project" value="TreeGrafter"/>
</dbReference>